<evidence type="ECO:0000256" key="1">
    <source>
        <dbReference type="SAM" id="MobiDB-lite"/>
    </source>
</evidence>
<feature type="region of interest" description="Disordered" evidence="1">
    <location>
        <begin position="577"/>
        <end position="611"/>
    </location>
</feature>
<dbReference type="Pfam" id="PF13699">
    <property type="entry name" value="eCIS_core"/>
    <property type="match status" value="1"/>
</dbReference>
<feature type="compositionally biased region" description="Basic and acidic residues" evidence="1">
    <location>
        <begin position="284"/>
        <end position="294"/>
    </location>
</feature>
<comment type="caution">
    <text evidence="3">The sequence shown here is derived from an EMBL/GenBank/DDBJ whole genome shotgun (WGS) entry which is preliminary data.</text>
</comment>
<proteinExistence type="predicted"/>
<gene>
    <name evidence="3" type="ORF">FHU40_005163</name>
</gene>
<feature type="domain" description="eCIS core" evidence="2">
    <location>
        <begin position="98"/>
        <end position="173"/>
    </location>
</feature>
<dbReference type="InterPro" id="IPR025295">
    <property type="entry name" value="eCIS_core_dom"/>
</dbReference>
<sequence>MSALLDRSEQAEPAPPVRRSLEVGAADDRAELEADAVAAQVLGRLAERHEHAPGCGHDDGVRRAPAAGTTGTIGAAGGTLDEGATGAIESARGGGSALDSGVRREMEAGFGHSLGDVRIHTDARADELSRQMSARAFTTGRDIFFARGEYDPTSAAGRHTLAHELAHTVQEGGPARRKLRGTAEALEQQGGGMTSGKFRKAIGLLTNWDKIVAGTKAYELEETKLLAGGKNPDPMVLMKAKPGMLKLLAKIQSAVKDWRKSNDSTKEDAKFERSRFGGLNNDIEENRTEDDRTKSGRRQAVALLDPRVGHEVSLLSAKDGQGWLSSLGLSTNQVTGTGRQDGGQVNQVSELHFKTESGEMSGFFKEDKGFNAKSEGHETEVGIRQVDPNYGARSIALYRLDQLFNAGVTARAEFAVHKNGDGKSVLGTVLESSKGTKAVDVKYHVAGDEKDPGSVDLYDPVLQRGLNKLQLLDAICGQLDRHMGNYFVQDDGKGNVTGVTGIDLDMAFGSKMTSVDYKGAQNYKGLPEYIDKEMGQKILQITPADIRAALTGLLSKPEIDATVSRFTEVQKAVKQAEKDGKLQESWDAKSGQRGPTYDKSRHGQKTYHQSARENRRIALDVECDAALKRALLDELPNGPDSSDREVHQLLSDALEIGLFWGGNSNSFAVKVLGAHIFDNHLPNTVADRLAPLLVRELLGGIDQSAIIVELQEAFDGGSRSKLKSRTTDQLKAVLAARQTLIAKKLTAASGRG</sequence>
<evidence type="ECO:0000259" key="2">
    <source>
        <dbReference type="Pfam" id="PF13699"/>
    </source>
</evidence>
<dbReference type="EMBL" id="JACHWR010000005">
    <property type="protein sequence ID" value="MBB3045310.1"/>
    <property type="molecule type" value="Genomic_DNA"/>
</dbReference>
<dbReference type="AlphaFoldDB" id="A0A7W4W0U8"/>
<organism evidence="3 4">
    <name type="scientific">Nocardioides soli</name>
    <dbReference type="NCBI Taxonomy" id="1036020"/>
    <lineage>
        <taxon>Bacteria</taxon>
        <taxon>Bacillati</taxon>
        <taxon>Actinomycetota</taxon>
        <taxon>Actinomycetes</taxon>
        <taxon>Propionibacteriales</taxon>
        <taxon>Nocardioidaceae</taxon>
        <taxon>Nocardioides</taxon>
    </lineage>
</organism>
<reference evidence="3 4" key="1">
    <citation type="submission" date="2020-08" db="EMBL/GenBank/DDBJ databases">
        <title>Sequencing the genomes of 1000 actinobacteria strains.</title>
        <authorList>
            <person name="Klenk H.-P."/>
        </authorList>
    </citation>
    <scope>NUCLEOTIDE SEQUENCE [LARGE SCALE GENOMIC DNA]</scope>
    <source>
        <strain evidence="3 4">DSM 105498</strain>
    </source>
</reference>
<feature type="region of interest" description="Disordered" evidence="1">
    <location>
        <begin position="258"/>
        <end position="297"/>
    </location>
</feature>
<feature type="compositionally biased region" description="Basic and acidic residues" evidence="1">
    <location>
        <begin position="50"/>
        <end position="62"/>
    </location>
</feature>
<keyword evidence="4" id="KW-1185">Reference proteome</keyword>
<dbReference type="RefSeq" id="WP_183595293.1">
    <property type="nucleotide sequence ID" value="NZ_JACHWR010000005.1"/>
</dbReference>
<feature type="compositionally biased region" description="Basic and acidic residues" evidence="1">
    <location>
        <begin position="258"/>
        <end position="275"/>
    </location>
</feature>
<accession>A0A7W4W0U8</accession>
<evidence type="ECO:0000313" key="3">
    <source>
        <dbReference type="EMBL" id="MBB3045310.1"/>
    </source>
</evidence>
<feature type="compositionally biased region" description="Low complexity" evidence="1">
    <location>
        <begin position="64"/>
        <end position="73"/>
    </location>
</feature>
<evidence type="ECO:0000313" key="4">
    <source>
        <dbReference type="Proteomes" id="UP000589626"/>
    </source>
</evidence>
<feature type="compositionally biased region" description="Basic and acidic residues" evidence="1">
    <location>
        <begin position="577"/>
        <end position="587"/>
    </location>
</feature>
<dbReference type="Proteomes" id="UP000589626">
    <property type="component" value="Unassembled WGS sequence"/>
</dbReference>
<feature type="region of interest" description="Disordered" evidence="1">
    <location>
        <begin position="50"/>
        <end position="99"/>
    </location>
</feature>
<name>A0A7W4W0U8_9ACTN</name>
<protein>
    <recommendedName>
        <fullName evidence="2">eCIS core domain-containing protein</fullName>
    </recommendedName>
</protein>